<dbReference type="AlphaFoldDB" id="A0A943Y5Y8"/>
<comment type="caution">
    <text evidence="2">The sequence shown here is derived from an EMBL/GenBank/DDBJ whole genome shotgun (WGS) entry which is preliminary data.</text>
</comment>
<proteinExistence type="predicted"/>
<accession>A0A943Y5Y8</accession>
<feature type="coiled-coil region" evidence="1">
    <location>
        <begin position="80"/>
        <end position="143"/>
    </location>
</feature>
<evidence type="ECO:0000313" key="3">
    <source>
        <dbReference type="Proteomes" id="UP000739069"/>
    </source>
</evidence>
<dbReference type="EMBL" id="JAGZXI010000006">
    <property type="protein sequence ID" value="MBS6635003.1"/>
    <property type="molecule type" value="Genomic_DNA"/>
</dbReference>
<evidence type="ECO:0000313" key="2">
    <source>
        <dbReference type="EMBL" id="MBS6635003.1"/>
    </source>
</evidence>
<evidence type="ECO:0000256" key="1">
    <source>
        <dbReference type="SAM" id="Coils"/>
    </source>
</evidence>
<protein>
    <submittedName>
        <fullName evidence="2">Peptide chain release factor 4</fullName>
    </submittedName>
</protein>
<dbReference type="Proteomes" id="UP000739069">
    <property type="component" value="Unassembled WGS sequence"/>
</dbReference>
<sequence>MGLLRSVLLLGAGAAAGYLASRRASSKPVQRTPGSALLQREHGELALNPESQMAKFFDSPLGKPLQPYALKAVEFAARVREGMQEKEMELNAKVERQKQDLRPGSLDTWERNMSSTEIEAANRRIAERELIEVESQIASLEKAREQRIARDRELGDGFFN</sequence>
<keyword evidence="1" id="KW-0175">Coiled coil</keyword>
<gene>
    <name evidence="2" type="ORF">KH265_05015</name>
</gene>
<reference evidence="2" key="1">
    <citation type="submission" date="2021-02" db="EMBL/GenBank/DDBJ databases">
        <title>Infant gut strain persistence is associated with maternal origin, phylogeny, and functional potential including surface adhesion and iron acquisition.</title>
        <authorList>
            <person name="Lou Y.C."/>
        </authorList>
    </citation>
    <scope>NUCLEOTIDE SEQUENCE</scope>
    <source>
        <strain evidence="2">L1_008_092G1_dasL1_008_092G1_concoct_16</strain>
    </source>
</reference>
<name>A0A943Y5Y8_9MICC</name>
<dbReference type="RefSeq" id="WP_303952671.1">
    <property type="nucleotide sequence ID" value="NZ_JAGZXI010000006.1"/>
</dbReference>
<organism evidence="2 3">
    <name type="scientific">Rothia mucilaginosa</name>
    <dbReference type="NCBI Taxonomy" id="43675"/>
    <lineage>
        <taxon>Bacteria</taxon>
        <taxon>Bacillati</taxon>
        <taxon>Actinomycetota</taxon>
        <taxon>Actinomycetes</taxon>
        <taxon>Micrococcales</taxon>
        <taxon>Micrococcaceae</taxon>
        <taxon>Rothia</taxon>
    </lineage>
</organism>